<dbReference type="KEGG" id="sapo:SAPIO_CDS9942"/>
<dbReference type="OrthoDB" id="2017974at2759"/>
<accession>A0A084FW08</accession>
<dbReference type="PANTHER" id="PTHR15696">
    <property type="entry name" value="SMG-7 SUPPRESSOR WITH MORPHOLOGICAL EFFECT ON GENITALIA PROTEIN 7"/>
    <property type="match status" value="1"/>
</dbReference>
<sequence>MGTGGQAVPLERKIQLLQQSRHVRYQDHLPCILCGASITLGLESYTEHFTSVHADVLERELAANPGDTSASIARKYYRRSQNPPARQKQYATNNDSSDQPSPAGEPKSTTPRAAATTTDTPAAPATPSLSKASAQPNRGSPVASSHSQTRRSRARPTTSTPDPEFSRPKAQNPVLWSANNPAQGPSGKNQNPPARPQHEDSDNKTDTMQRQPDTRPITQQQLVAEVKGIYTGLVMVESKCIEVDTAQADESAKELSHEQYQALIALHRALLHEHHDFFLASQHPSASDALKRLALKYSMPARMWRHAIHSFLELLRKRLPGSLQHMLSYIYLAYSMMGLLYETVPAYKETWIECLGDLGRYRMAIEDESVHDRETWTAVSRYWYSKASDLSPTTGRLYHHLAILARPNWLRQLFYYAKSLCVPKPFLSTRESILTLFDPVLSESGSPLRELQEPIDDAFVQAHACMFLGQHPDRWRTTTNKFLELLDNHIARTAKLYMEPAYYMGIANSCALVEYGSKTGLLYNIINPLPSEKQQAQPEEIVEVKGEDQDSAMKGVEEQQQQQQQQQPTQELSTEFIQARELFCKTARAIFQRLGDPNVWPFVHVTMVFTHHLTFFPSGIRLIERDFPWRPFVDLLNTLKTDSTRYEDEKFPGLHDDAEPPRPLPEDFAMRGLLWTDKYHTEEWFGRAQVDDEDKYFEVASMAEQRKERILWLGCRIAVLYNKWISYDKKLKTFAVAPEFDDAPGEAGDEDIEIDDAVEAETEAEAETPTNKRTTVGLQDLDLGEVGLEMESREQLLEHLRTQQNRQLQLPPETHTKSQAYVEIDTVVEVKAEEDGRNLDLRRLSRQGEDGLERGGRE</sequence>
<dbReference type="HOGENOM" id="CLU_010014_2_1_1"/>
<dbReference type="PANTHER" id="PTHR15696:SF0">
    <property type="entry name" value="TELOMERASE-BINDING PROTEIN EST1A"/>
    <property type="match status" value="1"/>
</dbReference>
<feature type="compositionally biased region" description="Polar residues" evidence="2">
    <location>
        <begin position="177"/>
        <end position="192"/>
    </location>
</feature>
<dbReference type="GO" id="GO:0000184">
    <property type="term" value="P:nuclear-transcribed mRNA catabolic process, nonsense-mediated decay"/>
    <property type="evidence" value="ECO:0007669"/>
    <property type="project" value="UniProtKB-KW"/>
</dbReference>
<dbReference type="InterPro" id="IPR018834">
    <property type="entry name" value="DNA/RNA-bd_Est1-type"/>
</dbReference>
<comment type="subcellular location">
    <subcellularLocation>
        <location evidence="1">Nucleus</location>
    </subcellularLocation>
</comment>
<reference evidence="4 5" key="1">
    <citation type="journal article" date="2014" name="Genome Announc.">
        <title>Draft genome sequence of the pathogenic fungus Scedosporium apiospermum.</title>
        <authorList>
            <person name="Vandeputte P."/>
            <person name="Ghamrawi S."/>
            <person name="Rechenmann M."/>
            <person name="Iltis A."/>
            <person name="Giraud S."/>
            <person name="Fleury M."/>
            <person name="Thornton C."/>
            <person name="Delhaes L."/>
            <person name="Meyer W."/>
            <person name="Papon N."/>
            <person name="Bouchara J.P."/>
        </authorList>
    </citation>
    <scope>NUCLEOTIDE SEQUENCE [LARGE SCALE GENOMIC DNA]</scope>
    <source>
        <strain evidence="4 5">IHEM 14462</strain>
    </source>
</reference>
<proteinExistence type="predicted"/>
<organism evidence="4 5">
    <name type="scientific">Pseudallescheria apiosperma</name>
    <name type="common">Scedosporium apiospermum</name>
    <dbReference type="NCBI Taxonomy" id="563466"/>
    <lineage>
        <taxon>Eukaryota</taxon>
        <taxon>Fungi</taxon>
        <taxon>Dikarya</taxon>
        <taxon>Ascomycota</taxon>
        <taxon>Pezizomycotina</taxon>
        <taxon>Sordariomycetes</taxon>
        <taxon>Hypocreomycetidae</taxon>
        <taxon>Microascales</taxon>
        <taxon>Microascaceae</taxon>
        <taxon>Scedosporium</taxon>
    </lineage>
</organism>
<evidence type="ECO:0000259" key="3">
    <source>
        <dbReference type="Pfam" id="PF10373"/>
    </source>
</evidence>
<dbReference type="InterPro" id="IPR011990">
    <property type="entry name" value="TPR-like_helical_dom_sf"/>
</dbReference>
<dbReference type="Pfam" id="PF10373">
    <property type="entry name" value="EST1_DNA_bind"/>
    <property type="match status" value="1"/>
</dbReference>
<dbReference type="EMBL" id="JOWA01000154">
    <property type="protein sequence ID" value="KEZ39270.1"/>
    <property type="molecule type" value="Genomic_DNA"/>
</dbReference>
<dbReference type="GeneID" id="27729014"/>
<dbReference type="SUPFAM" id="SSF48452">
    <property type="entry name" value="TPR-like"/>
    <property type="match status" value="1"/>
</dbReference>
<dbReference type="VEuPathDB" id="FungiDB:SAPIO_CDS9942"/>
<dbReference type="FunFam" id="1.25.40.10:FF:000202">
    <property type="entry name" value="Unplaced genomic scaffold supercont1.7, whole genome shotgun sequence"/>
    <property type="match status" value="1"/>
</dbReference>
<evidence type="ECO:0000256" key="1">
    <source>
        <dbReference type="RuleBase" id="RU369098"/>
    </source>
</evidence>
<feature type="compositionally biased region" description="Polar residues" evidence="2">
    <location>
        <begin position="79"/>
        <end position="100"/>
    </location>
</feature>
<dbReference type="AlphaFoldDB" id="A0A084FW08"/>
<gene>
    <name evidence="4" type="ORF">SAPIO_CDS9942</name>
</gene>
<feature type="compositionally biased region" description="Polar residues" evidence="2">
    <location>
        <begin position="208"/>
        <end position="219"/>
    </location>
</feature>
<name>A0A084FW08_PSEDA</name>
<dbReference type="Proteomes" id="UP000028545">
    <property type="component" value="Unassembled WGS sequence"/>
</dbReference>
<evidence type="ECO:0000313" key="5">
    <source>
        <dbReference type="Proteomes" id="UP000028545"/>
    </source>
</evidence>
<protein>
    <recommendedName>
        <fullName evidence="1">Nonsense-mediated mRNA decay factor</fullName>
    </recommendedName>
</protein>
<dbReference type="Gene3D" id="1.25.40.10">
    <property type="entry name" value="Tetratricopeptide repeat domain"/>
    <property type="match status" value="1"/>
</dbReference>
<keyword evidence="1" id="KW-0866">Nonsense-mediated mRNA decay</keyword>
<comment type="caution">
    <text evidence="4">The sequence shown here is derived from an EMBL/GenBank/DDBJ whole genome shotgun (WGS) entry which is preliminary data.</text>
</comment>
<dbReference type="InterPro" id="IPR045153">
    <property type="entry name" value="Est1/Ebs1-like"/>
</dbReference>
<keyword evidence="5" id="KW-1185">Reference proteome</keyword>
<dbReference type="GO" id="GO:0042162">
    <property type="term" value="F:telomeric DNA binding"/>
    <property type="evidence" value="ECO:0007669"/>
    <property type="project" value="TreeGrafter"/>
</dbReference>
<comment type="function">
    <text evidence="1">Plays a role in nonsense-mediated mRNA decay.</text>
</comment>
<dbReference type="OMA" id="GFFICAC"/>
<feature type="compositionally biased region" description="Polar residues" evidence="2">
    <location>
        <begin position="135"/>
        <end position="147"/>
    </location>
</feature>
<feature type="compositionally biased region" description="Low complexity" evidence="2">
    <location>
        <begin position="108"/>
        <end position="134"/>
    </location>
</feature>
<feature type="region of interest" description="Disordered" evidence="2">
    <location>
        <begin position="534"/>
        <end position="572"/>
    </location>
</feature>
<dbReference type="RefSeq" id="XP_016639069.1">
    <property type="nucleotide sequence ID" value="XM_016791225.1"/>
</dbReference>
<feature type="region of interest" description="Disordered" evidence="2">
    <location>
        <begin position="77"/>
        <end position="219"/>
    </location>
</feature>
<dbReference type="GO" id="GO:0005697">
    <property type="term" value="C:telomerase holoenzyme complex"/>
    <property type="evidence" value="ECO:0007669"/>
    <property type="project" value="TreeGrafter"/>
</dbReference>
<feature type="domain" description="DNA/RNA-binding" evidence="3">
    <location>
        <begin position="383"/>
        <end position="469"/>
    </location>
</feature>
<evidence type="ECO:0000313" key="4">
    <source>
        <dbReference type="EMBL" id="KEZ39270.1"/>
    </source>
</evidence>
<dbReference type="GO" id="GO:0070034">
    <property type="term" value="F:telomerase RNA binding"/>
    <property type="evidence" value="ECO:0007669"/>
    <property type="project" value="TreeGrafter"/>
</dbReference>
<feature type="compositionally biased region" description="Basic and acidic residues" evidence="2">
    <location>
        <begin position="196"/>
        <end position="207"/>
    </location>
</feature>
<keyword evidence="1" id="KW-0539">Nucleus</keyword>
<evidence type="ECO:0000256" key="2">
    <source>
        <dbReference type="SAM" id="MobiDB-lite"/>
    </source>
</evidence>